<sequence>MPCELGDAGGVPSIRCRSLYRTTIEAASRYVVHDLKDVATWKRFRTHEPFDTEDAHILEHLSSMSFFPKRASGSKKSKQRVCSESSRDSLWPVDDEDEDESGEVFDTSGPPVSVKSRPSLEKSPKPTVDAFVEAMRRHRSVSKSSKSDSETAFVESRYRLNLSRLDVAIEATLVRASDDARLPSELRELLPILQLYSYDADYEPNEQASTWSVHLSVDRELALRNHRFANGAEECRASYRARLYDEQVSHIDIFRVWNTECAPDSVRDIKDGLAFSATKAVWKKRSLRFTDPQTFAIYLMLHSLATWQDTKDLLAKPEREYFALLTLMLHRYPTAS</sequence>
<proteinExistence type="predicted"/>
<dbReference type="EMBL" id="LGRX02033090">
    <property type="protein sequence ID" value="KAK3243030.1"/>
    <property type="molecule type" value="Genomic_DNA"/>
</dbReference>
<organism evidence="2 3">
    <name type="scientific">Cymbomonas tetramitiformis</name>
    <dbReference type="NCBI Taxonomy" id="36881"/>
    <lineage>
        <taxon>Eukaryota</taxon>
        <taxon>Viridiplantae</taxon>
        <taxon>Chlorophyta</taxon>
        <taxon>Pyramimonadophyceae</taxon>
        <taxon>Pyramimonadales</taxon>
        <taxon>Pyramimonadaceae</taxon>
        <taxon>Cymbomonas</taxon>
    </lineage>
</organism>
<feature type="compositionally biased region" description="Acidic residues" evidence="1">
    <location>
        <begin position="93"/>
        <end position="103"/>
    </location>
</feature>
<reference evidence="2 3" key="1">
    <citation type="journal article" date="2015" name="Genome Biol. Evol.">
        <title>Comparative Genomics of a Bacterivorous Green Alga Reveals Evolutionary Causalities and Consequences of Phago-Mixotrophic Mode of Nutrition.</title>
        <authorList>
            <person name="Burns J.A."/>
            <person name="Paasch A."/>
            <person name="Narechania A."/>
            <person name="Kim E."/>
        </authorList>
    </citation>
    <scope>NUCLEOTIDE SEQUENCE [LARGE SCALE GENOMIC DNA]</scope>
    <source>
        <strain evidence="2 3">PLY_AMNH</strain>
    </source>
</reference>
<feature type="region of interest" description="Disordered" evidence="1">
    <location>
        <begin position="77"/>
        <end position="125"/>
    </location>
</feature>
<protein>
    <submittedName>
        <fullName evidence="2">Uncharacterized protein</fullName>
    </submittedName>
</protein>
<dbReference type="AlphaFoldDB" id="A0AAE0BW92"/>
<dbReference type="Proteomes" id="UP001190700">
    <property type="component" value="Unassembled WGS sequence"/>
</dbReference>
<evidence type="ECO:0000313" key="3">
    <source>
        <dbReference type="Proteomes" id="UP001190700"/>
    </source>
</evidence>
<accession>A0AAE0BW92</accession>
<comment type="caution">
    <text evidence="2">The sequence shown here is derived from an EMBL/GenBank/DDBJ whole genome shotgun (WGS) entry which is preliminary data.</text>
</comment>
<evidence type="ECO:0000313" key="2">
    <source>
        <dbReference type="EMBL" id="KAK3243030.1"/>
    </source>
</evidence>
<keyword evidence="3" id="KW-1185">Reference proteome</keyword>
<gene>
    <name evidence="2" type="ORF">CYMTET_47299</name>
</gene>
<evidence type="ECO:0000256" key="1">
    <source>
        <dbReference type="SAM" id="MobiDB-lite"/>
    </source>
</evidence>
<name>A0AAE0BW92_9CHLO</name>